<feature type="non-terminal residue" evidence="2">
    <location>
        <position position="1"/>
    </location>
</feature>
<evidence type="ECO:0000256" key="1">
    <source>
        <dbReference type="SAM" id="Phobius"/>
    </source>
</evidence>
<name>G3MI18_AMBMU</name>
<keyword evidence="1" id="KW-0472">Membrane</keyword>
<dbReference type="GO" id="GO:0043176">
    <property type="term" value="F:amine binding"/>
    <property type="evidence" value="ECO:0007669"/>
    <property type="project" value="InterPro"/>
</dbReference>
<organism evidence="2">
    <name type="scientific">Amblyomma maculatum</name>
    <name type="common">Gulf Coast tick</name>
    <dbReference type="NCBI Taxonomy" id="34609"/>
    <lineage>
        <taxon>Eukaryota</taxon>
        <taxon>Metazoa</taxon>
        <taxon>Ecdysozoa</taxon>
        <taxon>Arthropoda</taxon>
        <taxon>Chelicerata</taxon>
        <taxon>Arachnida</taxon>
        <taxon>Acari</taxon>
        <taxon>Parasitiformes</taxon>
        <taxon>Ixodida</taxon>
        <taxon>Ixodoidea</taxon>
        <taxon>Ixodidae</taxon>
        <taxon>Amblyomminae</taxon>
        <taxon>Amblyomma</taxon>
    </lineage>
</organism>
<dbReference type="InterPro" id="IPR012674">
    <property type="entry name" value="Calycin"/>
</dbReference>
<reference evidence="2" key="1">
    <citation type="journal article" date="2011" name="PLoS ONE">
        <title>A deep insight into the sialotranscriptome of the gulf coast tick, Amblyomma maculatum.</title>
        <authorList>
            <person name="Karim S."/>
            <person name="Singh P."/>
            <person name="Ribeiro J.M."/>
        </authorList>
    </citation>
    <scope>NUCLEOTIDE SEQUENCE</scope>
    <source>
        <tissue evidence="2">Salivary gland</tissue>
    </source>
</reference>
<proteinExistence type="evidence at transcript level"/>
<protein>
    <submittedName>
        <fullName evidence="2">Uncharacterized protein</fullName>
    </submittedName>
</protein>
<dbReference type="InterPro" id="IPR002970">
    <property type="entry name" value="Tick_his-bd"/>
</dbReference>
<dbReference type="EMBL" id="JO841519">
    <property type="protein sequence ID" value="AEO33136.1"/>
    <property type="molecule type" value="mRNA"/>
</dbReference>
<dbReference type="Pfam" id="PF02098">
    <property type="entry name" value="His_binding"/>
    <property type="match status" value="1"/>
</dbReference>
<sequence>SCAASESHGATRYYSKTCHFILTTMSKIQHHTFVLAGICVCVACSLFKGVFKYECRKPFKTGLSKNHDGYFCMADFVRSCNQCVWSRNCLYLHQKETAADYINGYKLLENGTTFRLAKTTFADLSNTALRCVTATTVEKDDSTLQLTEEVHYQVLPANEWHSFRQSFQFSCGSEGYDTMTSIGNSTVPPASYRFLWAEANCTVITYLQVDDAKKEEPRPQARDSDPVSPKIRHDCMLWVKGASNTPSEDCELHFNQLCKEGTRVSFSTIECTPPTPIEENCPTLKNVKLPTEENLKVGAN</sequence>
<accession>G3MI18</accession>
<dbReference type="GO" id="GO:0030682">
    <property type="term" value="P:symbiont-mediated perturbation of host defenses"/>
    <property type="evidence" value="ECO:0007669"/>
    <property type="project" value="InterPro"/>
</dbReference>
<dbReference type="AlphaFoldDB" id="G3MI18"/>
<keyword evidence="1" id="KW-0812">Transmembrane</keyword>
<evidence type="ECO:0000313" key="2">
    <source>
        <dbReference type="EMBL" id="AEO33136.1"/>
    </source>
</evidence>
<dbReference type="Gene3D" id="2.40.128.20">
    <property type="match status" value="1"/>
</dbReference>
<feature type="transmembrane region" description="Helical" evidence="1">
    <location>
        <begin position="32"/>
        <end position="51"/>
    </location>
</feature>
<dbReference type="SUPFAM" id="SSF50814">
    <property type="entry name" value="Lipocalins"/>
    <property type="match status" value="1"/>
</dbReference>
<keyword evidence="1" id="KW-1133">Transmembrane helix</keyword>